<protein>
    <submittedName>
        <fullName evidence="2">Inactivated PIWI domain containing phage-defense protein</fullName>
    </submittedName>
</protein>
<evidence type="ECO:0000259" key="1">
    <source>
        <dbReference type="PROSITE" id="PS50822"/>
    </source>
</evidence>
<dbReference type="EMBL" id="LT671858">
    <property type="protein sequence ID" value="SIM84621.1"/>
    <property type="molecule type" value="Genomic_DNA"/>
</dbReference>
<dbReference type="AlphaFoldDB" id="A0A1N5WH93"/>
<gene>
    <name evidence="2" type="ORF">CSP5_1833</name>
</gene>
<evidence type="ECO:0000313" key="3">
    <source>
        <dbReference type="Proteomes" id="UP000195607"/>
    </source>
</evidence>
<feature type="domain" description="Piwi" evidence="1">
    <location>
        <begin position="81"/>
        <end position="354"/>
    </location>
</feature>
<dbReference type="InterPro" id="IPR036397">
    <property type="entry name" value="RNaseH_sf"/>
</dbReference>
<dbReference type="Proteomes" id="UP000195607">
    <property type="component" value="Chromosome I"/>
</dbReference>
<accession>A0A1N5WH93</accession>
<dbReference type="GO" id="GO:0003676">
    <property type="term" value="F:nucleic acid binding"/>
    <property type="evidence" value="ECO:0007669"/>
    <property type="project" value="InterPro"/>
</dbReference>
<reference evidence="2 3" key="1">
    <citation type="submission" date="2016-04" db="EMBL/GenBank/DDBJ databases">
        <authorList>
            <person name="Evans L.H."/>
            <person name="Alamgir A."/>
            <person name="Owens N."/>
            <person name="Weber N.D."/>
            <person name="Virtaneva K."/>
            <person name="Barbian K."/>
            <person name="Babar A."/>
            <person name="Rosenke K."/>
        </authorList>
    </citation>
    <scope>NUCLEOTIDE SEQUENCE [LARGE SCALE GENOMIC DNA]</scope>
    <source>
        <strain evidence="3">S5(T) (JCM 30642 \VKM B-2941)</strain>
    </source>
</reference>
<evidence type="ECO:0000313" key="2">
    <source>
        <dbReference type="EMBL" id="SIM84621.1"/>
    </source>
</evidence>
<dbReference type="CDD" id="cd04659">
    <property type="entry name" value="Piwi_piwi-like_ProArk"/>
    <property type="match status" value="1"/>
</dbReference>
<proteinExistence type="predicted"/>
<name>A0A1N5WH93_9ARCH</name>
<dbReference type="SUPFAM" id="SSF53098">
    <property type="entry name" value="Ribonuclease H-like"/>
    <property type="match status" value="1"/>
</dbReference>
<dbReference type="Gene3D" id="3.30.420.10">
    <property type="entry name" value="Ribonuclease H-like superfamily/Ribonuclease H"/>
    <property type="match status" value="1"/>
</dbReference>
<dbReference type="SMART" id="SM00950">
    <property type="entry name" value="Piwi"/>
    <property type="match status" value="1"/>
</dbReference>
<dbReference type="InterPro" id="IPR012337">
    <property type="entry name" value="RNaseH-like_sf"/>
</dbReference>
<dbReference type="PROSITE" id="PS50822">
    <property type="entry name" value="PIWI"/>
    <property type="match status" value="1"/>
</dbReference>
<organism evidence="2 3">
    <name type="scientific">Cuniculiplasma divulgatum</name>
    <dbReference type="NCBI Taxonomy" id="1673428"/>
    <lineage>
        <taxon>Archaea</taxon>
        <taxon>Methanobacteriati</taxon>
        <taxon>Thermoplasmatota</taxon>
        <taxon>Thermoplasmata</taxon>
        <taxon>Thermoplasmatales</taxon>
        <taxon>Cuniculiplasmataceae</taxon>
        <taxon>Cuniculiplasma</taxon>
    </lineage>
</organism>
<sequence>MEDNRPDVIICTMPSDIEEYCGISEKTRGAKRPKFTPEEKLISELKAKGNKFLDEWGLEVQDPTERDLDLDFHNALKGKVMEFGIPIQLLRESTARGFVDFGNPSVKRIQEPATFAYNFATALYYKANGKPWRLAKLRQDTCYVGISFFHNLLSPKFDVETSMAQVFTHNGEGMVLRGADVVIDKRTKEPHMSKRQAYELMKEALKSYEERAGRQPSRVVIHKKTTFYDVEREGFMEAIGNQSHDFVAITDRHSYRFARTGQYPVLRGTGIRLSERRWLLYTSGYIPRVRTYPGHRIPSPLLLNHQGDSQINEICEEILGLTKLNWNTTSFATIWPITLEFSKDVGKVLSELPEGSPIQNHYRFYM</sequence>
<dbReference type="InterPro" id="IPR003165">
    <property type="entry name" value="Piwi"/>
</dbReference>